<feature type="domain" description="NFACT RNA-binding" evidence="1">
    <location>
        <begin position="292"/>
        <end position="390"/>
    </location>
</feature>
<dbReference type="PANTHER" id="PTHR15239">
    <property type="entry name" value="NUCLEAR EXPORT MEDIATOR FACTOR NEMF"/>
    <property type="match status" value="1"/>
</dbReference>
<proteinExistence type="predicted"/>
<reference evidence="2" key="1">
    <citation type="journal article" date="2020" name="mSystems">
        <title>Genome- and Community-Level Interaction Insights into Carbon Utilization and Element Cycling Functions of Hydrothermarchaeota in Hydrothermal Sediment.</title>
        <authorList>
            <person name="Zhou Z."/>
            <person name="Liu Y."/>
            <person name="Xu W."/>
            <person name="Pan J."/>
            <person name="Luo Z.H."/>
            <person name="Li M."/>
        </authorList>
    </citation>
    <scope>NUCLEOTIDE SEQUENCE [LARGE SCALE GENOMIC DNA]</scope>
    <source>
        <strain evidence="2">SpSt-69</strain>
    </source>
</reference>
<accession>A0A7V3ZWG6</accession>
<dbReference type="GO" id="GO:0043023">
    <property type="term" value="F:ribosomal large subunit binding"/>
    <property type="evidence" value="ECO:0007669"/>
    <property type="project" value="TreeGrafter"/>
</dbReference>
<dbReference type="Pfam" id="PF05670">
    <property type="entry name" value="NFACT-R_1"/>
    <property type="match status" value="1"/>
</dbReference>
<dbReference type="InterPro" id="IPR008532">
    <property type="entry name" value="NFACT_RNA-bd"/>
</dbReference>
<dbReference type="InterPro" id="IPR051608">
    <property type="entry name" value="RQC_Subunit_NEMF"/>
</dbReference>
<comment type="caution">
    <text evidence="2">The sequence shown here is derived from an EMBL/GenBank/DDBJ whole genome shotgun (WGS) entry which is preliminary data.</text>
</comment>
<dbReference type="EMBL" id="DTDJ01000012">
    <property type="protein sequence ID" value="HGL16957.1"/>
    <property type="molecule type" value="Genomic_DNA"/>
</dbReference>
<evidence type="ECO:0000259" key="1">
    <source>
        <dbReference type="Pfam" id="PF05670"/>
    </source>
</evidence>
<evidence type="ECO:0000313" key="2">
    <source>
        <dbReference type="EMBL" id="HGL16957.1"/>
    </source>
</evidence>
<sequence>MRHFTFQDLKIFEFEFNNFCHDVALQLLKDDRIFFIKFKNSELCVKFYSSFPGYRLVHIPCSHTSGTEILTDLFPAKVLTAKVLNRDRVFGIWLKNKDREFAIIFELLGSLANLYVINEDGKVIYVGRRVKDNRALRPGVVYTLPEKKQPKEAPGGTEELDFFEIKSGFVCKSTEGVFFEIKKPISDSHCIEYFPYTYALDIYFNEVYGPEYKPDFSPNQLREIISHLESSFSPKDTIDNDFISIGDLKIPVKRGTRVSKLIGELRARLIACTKSKKQKVFKSYEVKGIKEFKSPSGKRVLVGRSAQANHKITFNLAKRDDLVFHVSGYKGSHVLLVSDGTAVTDDDIRFCASLALKFSDAGSGKWEVMYAPVKYVFRTKNMPPGAFVFKRYNTVVVEK</sequence>
<dbReference type="AlphaFoldDB" id="A0A7V3ZWG6"/>
<dbReference type="GO" id="GO:1990112">
    <property type="term" value="C:RQC complex"/>
    <property type="evidence" value="ECO:0007669"/>
    <property type="project" value="TreeGrafter"/>
</dbReference>
<organism evidence="2">
    <name type="scientific">candidate division WOR-3 bacterium</name>
    <dbReference type="NCBI Taxonomy" id="2052148"/>
    <lineage>
        <taxon>Bacteria</taxon>
        <taxon>Bacteria division WOR-3</taxon>
    </lineage>
</organism>
<dbReference type="GO" id="GO:0000049">
    <property type="term" value="F:tRNA binding"/>
    <property type="evidence" value="ECO:0007669"/>
    <property type="project" value="TreeGrafter"/>
</dbReference>
<dbReference type="PANTHER" id="PTHR15239:SF6">
    <property type="entry name" value="RIBOSOME QUALITY CONTROL COMPLEX SUBUNIT NEMF"/>
    <property type="match status" value="1"/>
</dbReference>
<dbReference type="GO" id="GO:0072344">
    <property type="term" value="P:rescue of stalled ribosome"/>
    <property type="evidence" value="ECO:0007669"/>
    <property type="project" value="TreeGrafter"/>
</dbReference>
<protein>
    <submittedName>
        <fullName evidence="2">DUF814 domain-containing protein</fullName>
    </submittedName>
</protein>
<dbReference type="Gene3D" id="2.30.310.10">
    <property type="entry name" value="ibrinogen binding protein from staphylococcus aureus domain"/>
    <property type="match status" value="1"/>
</dbReference>
<gene>
    <name evidence="2" type="ORF">ENU66_01265</name>
</gene>
<name>A0A7V3ZWG6_UNCW3</name>